<reference evidence="1" key="1">
    <citation type="submission" date="2020-04" db="EMBL/GenBank/DDBJ databases">
        <authorList>
            <person name="Chiriac C."/>
            <person name="Salcher M."/>
            <person name="Ghai R."/>
            <person name="Kavagutti S V."/>
        </authorList>
    </citation>
    <scope>NUCLEOTIDE SEQUENCE</scope>
</reference>
<organism evidence="1">
    <name type="scientific">uncultured Caudovirales phage</name>
    <dbReference type="NCBI Taxonomy" id="2100421"/>
    <lineage>
        <taxon>Viruses</taxon>
        <taxon>Duplodnaviria</taxon>
        <taxon>Heunggongvirae</taxon>
        <taxon>Uroviricota</taxon>
        <taxon>Caudoviricetes</taxon>
        <taxon>Peduoviridae</taxon>
        <taxon>Maltschvirus</taxon>
        <taxon>Maltschvirus maltsch</taxon>
    </lineage>
</organism>
<dbReference type="InterPro" id="IPR038563">
    <property type="entry name" value="Endonuclease_7_sf"/>
</dbReference>
<dbReference type="SUPFAM" id="SSF54060">
    <property type="entry name" value="His-Me finger endonucleases"/>
    <property type="match status" value="1"/>
</dbReference>
<dbReference type="InterPro" id="IPR044925">
    <property type="entry name" value="His-Me_finger_sf"/>
</dbReference>
<dbReference type="Gene3D" id="3.40.1800.10">
    <property type="entry name" value="His-Me finger endonucleases"/>
    <property type="match status" value="1"/>
</dbReference>
<sequence>MKQCSICKEKKELNEFPFQNKKLNKIMSACKVCKSIIQKDKRKKLGEIQKEKDRILYQKNKEHRVNYAREYRVKYPERTRATNLKQKYGITQNDYDKTLNIQNNKCAICERDMNEYGKIFCVDHNHTTGKVRGLLCDPCNYGLGFYEKHKDKYIEYLKKHE</sequence>
<dbReference type="EMBL" id="LR796313">
    <property type="protein sequence ID" value="CAB4136162.1"/>
    <property type="molecule type" value="Genomic_DNA"/>
</dbReference>
<evidence type="ECO:0000313" key="1">
    <source>
        <dbReference type="EMBL" id="CAB4136162.1"/>
    </source>
</evidence>
<keyword evidence="1" id="KW-0378">Hydrolase</keyword>
<proteinExistence type="predicted"/>
<accession>A0A6J5LQW9</accession>
<gene>
    <name evidence="1" type="ORF">UFOVP299_21</name>
</gene>
<keyword evidence="1" id="KW-0255">Endonuclease</keyword>
<name>A0A6J5LQW9_9CAUD</name>
<protein>
    <submittedName>
        <fullName evidence="1">Recombination endonuclease VII</fullName>
    </submittedName>
</protein>
<dbReference type="GO" id="GO:0004519">
    <property type="term" value="F:endonuclease activity"/>
    <property type="evidence" value="ECO:0007669"/>
    <property type="project" value="UniProtKB-KW"/>
</dbReference>
<dbReference type="Pfam" id="PF02945">
    <property type="entry name" value="Endonuclease_7"/>
    <property type="match status" value="1"/>
</dbReference>
<keyword evidence="1" id="KW-0540">Nuclease</keyword>
<dbReference type="InterPro" id="IPR004211">
    <property type="entry name" value="Endonuclease_7"/>
</dbReference>